<proteinExistence type="inferred from homology"/>
<dbReference type="GO" id="GO:0071555">
    <property type="term" value="P:cell wall organization"/>
    <property type="evidence" value="ECO:0007669"/>
    <property type="project" value="UniProtKB-KW"/>
</dbReference>
<comment type="catalytic activity">
    <reaction evidence="7 8">
        <text>UDP-N-acetyl-alpha-D-muramoyl-L-alanine + D-glutamate + ATP = UDP-N-acetyl-alpha-D-muramoyl-L-alanyl-D-glutamate + ADP + phosphate + H(+)</text>
        <dbReference type="Rhea" id="RHEA:16429"/>
        <dbReference type="ChEBI" id="CHEBI:15378"/>
        <dbReference type="ChEBI" id="CHEBI:29986"/>
        <dbReference type="ChEBI" id="CHEBI:30616"/>
        <dbReference type="ChEBI" id="CHEBI:43474"/>
        <dbReference type="ChEBI" id="CHEBI:83898"/>
        <dbReference type="ChEBI" id="CHEBI:83900"/>
        <dbReference type="ChEBI" id="CHEBI:456216"/>
        <dbReference type="EC" id="6.3.2.9"/>
    </reaction>
</comment>
<comment type="subcellular location">
    <subcellularLocation>
        <location evidence="1 7 8">Cytoplasm</location>
    </subcellularLocation>
</comment>
<dbReference type="GO" id="GO:0005524">
    <property type="term" value="F:ATP binding"/>
    <property type="evidence" value="ECO:0007669"/>
    <property type="project" value="UniProtKB-UniRule"/>
</dbReference>
<keyword evidence="3 7" id="KW-0963">Cytoplasm</keyword>
<keyword evidence="7 8" id="KW-0133">Cell shape</keyword>
<dbReference type="PANTHER" id="PTHR43692">
    <property type="entry name" value="UDP-N-ACETYLMURAMOYLALANINE--D-GLUTAMATE LIGASE"/>
    <property type="match status" value="1"/>
</dbReference>
<keyword evidence="4 7" id="KW-0436">Ligase</keyword>
<dbReference type="Gene3D" id="3.40.1190.10">
    <property type="entry name" value="Mur-like, catalytic domain"/>
    <property type="match status" value="1"/>
</dbReference>
<dbReference type="InterPro" id="IPR036615">
    <property type="entry name" value="Mur_ligase_C_dom_sf"/>
</dbReference>
<keyword evidence="5 7" id="KW-0547">Nucleotide-binding</keyword>
<dbReference type="GO" id="GO:0008764">
    <property type="term" value="F:UDP-N-acetylmuramoylalanine-D-glutamate ligase activity"/>
    <property type="evidence" value="ECO:0007669"/>
    <property type="project" value="UniProtKB-UniRule"/>
</dbReference>
<dbReference type="HAMAP" id="MF_00639">
    <property type="entry name" value="MurD"/>
    <property type="match status" value="1"/>
</dbReference>
<dbReference type="InterPro" id="IPR004101">
    <property type="entry name" value="Mur_ligase_C"/>
</dbReference>
<dbReference type="InterPro" id="IPR036565">
    <property type="entry name" value="Mur-like_cat_sf"/>
</dbReference>
<evidence type="ECO:0000256" key="5">
    <source>
        <dbReference type="ARBA" id="ARBA00022741"/>
    </source>
</evidence>
<dbReference type="EMBL" id="JACNJN010000139">
    <property type="protein sequence ID" value="MBC8336096.1"/>
    <property type="molecule type" value="Genomic_DNA"/>
</dbReference>
<dbReference type="Proteomes" id="UP000614469">
    <property type="component" value="Unassembled WGS sequence"/>
</dbReference>
<accession>A0A8J6NIH4</accession>
<keyword evidence="7 8" id="KW-0573">Peptidoglycan synthesis</keyword>
<keyword evidence="7 8" id="KW-0132">Cell division</keyword>
<keyword evidence="6 7" id="KW-0067">ATP-binding</keyword>
<comment type="similarity">
    <text evidence="7">Belongs to the MurCDEF family.</text>
</comment>
<comment type="pathway">
    <text evidence="2 7 8">Cell wall biogenesis; peptidoglycan biosynthesis.</text>
</comment>
<evidence type="ECO:0000256" key="4">
    <source>
        <dbReference type="ARBA" id="ARBA00022598"/>
    </source>
</evidence>
<dbReference type="GO" id="GO:0051301">
    <property type="term" value="P:cell division"/>
    <property type="evidence" value="ECO:0007669"/>
    <property type="project" value="UniProtKB-KW"/>
</dbReference>
<dbReference type="SUPFAM" id="SSF51984">
    <property type="entry name" value="MurCD N-terminal domain"/>
    <property type="match status" value="1"/>
</dbReference>
<evidence type="ECO:0000256" key="7">
    <source>
        <dbReference type="HAMAP-Rule" id="MF_00639"/>
    </source>
</evidence>
<evidence type="ECO:0000256" key="1">
    <source>
        <dbReference type="ARBA" id="ARBA00004496"/>
    </source>
</evidence>
<evidence type="ECO:0000259" key="10">
    <source>
        <dbReference type="Pfam" id="PF08245"/>
    </source>
</evidence>
<dbReference type="InterPro" id="IPR013221">
    <property type="entry name" value="Mur_ligase_cen"/>
</dbReference>
<keyword evidence="7 8" id="KW-0961">Cell wall biogenesis/degradation</keyword>
<evidence type="ECO:0000313" key="12">
    <source>
        <dbReference type="Proteomes" id="UP000614469"/>
    </source>
</evidence>
<evidence type="ECO:0000256" key="8">
    <source>
        <dbReference type="RuleBase" id="RU003664"/>
    </source>
</evidence>
<evidence type="ECO:0000256" key="2">
    <source>
        <dbReference type="ARBA" id="ARBA00004752"/>
    </source>
</evidence>
<dbReference type="Pfam" id="PF02875">
    <property type="entry name" value="Mur_ligase_C"/>
    <property type="match status" value="1"/>
</dbReference>
<dbReference type="GO" id="GO:0008360">
    <property type="term" value="P:regulation of cell shape"/>
    <property type="evidence" value="ECO:0007669"/>
    <property type="project" value="UniProtKB-KW"/>
</dbReference>
<dbReference type="Gene3D" id="3.90.190.20">
    <property type="entry name" value="Mur ligase, C-terminal domain"/>
    <property type="match status" value="1"/>
</dbReference>
<organism evidence="11 12">
    <name type="scientific">Candidatus Desulfolinea nitratireducens</name>
    <dbReference type="NCBI Taxonomy" id="2841698"/>
    <lineage>
        <taxon>Bacteria</taxon>
        <taxon>Bacillati</taxon>
        <taxon>Chloroflexota</taxon>
        <taxon>Anaerolineae</taxon>
        <taxon>Anaerolineales</taxon>
        <taxon>Anaerolineales incertae sedis</taxon>
        <taxon>Candidatus Desulfolinea</taxon>
    </lineage>
</organism>
<sequence length="461" mass="50755">MTDYSNKKILILGAARQGLALARYLTNHGAVVTINDKRMSNELLEEQFSLVDLEVEWVLGAHYSSLLNDKDIVCLSGGIPLSLPIVREAQRRGIPLSNDTQIFLEAVPCRTIGITGSAGKTTTTTLVGRMAQEDFSKTEKKVWIGGNIGDPLLNYVDEMKKDDLAILEISSFQLDQMSISPDIAVVLNVTPNHLDRHETMEAYTAAKARILKNQKADDIAIVGRDDEGAWEMRNLSPGTLFTFGSKPLVKGESGSYPLSDYFYFRDDRMDVQLIASKSVQLRGSHNVQNVLAACTIAIVAGIPSQAMEAALKDFYGVEHRLELVRTWKGVSWYNDSIATAPERSMAAVRSFDEPVVLVLGGRDKNLPWNSLAELIRQRVDHVVLFGEAAQKIAATLGGHRQGERPYTISHCIGLKDAVEAAAKVAEKGDVVLLSPGGTSFDEFKDFAERGESFRKWVLELS</sequence>
<dbReference type="SUPFAM" id="SSF53244">
    <property type="entry name" value="MurD-like peptide ligases, peptide-binding domain"/>
    <property type="match status" value="1"/>
</dbReference>
<dbReference type="UniPathway" id="UPA00219"/>
<comment type="caution">
    <text evidence="11">The sequence shown here is derived from an EMBL/GenBank/DDBJ whole genome shotgun (WGS) entry which is preliminary data.</text>
</comment>
<dbReference type="GO" id="GO:0005737">
    <property type="term" value="C:cytoplasm"/>
    <property type="evidence" value="ECO:0007669"/>
    <property type="project" value="UniProtKB-SubCell"/>
</dbReference>
<dbReference type="EC" id="6.3.2.9" evidence="7 8"/>
<dbReference type="PANTHER" id="PTHR43692:SF1">
    <property type="entry name" value="UDP-N-ACETYLMURAMOYLALANINE--D-GLUTAMATE LIGASE"/>
    <property type="match status" value="1"/>
</dbReference>
<name>A0A8J6NIH4_9CHLR</name>
<comment type="function">
    <text evidence="7 8">Cell wall formation. Catalyzes the addition of glutamate to the nucleotide precursor UDP-N-acetylmuramoyl-L-alanine (UMA).</text>
</comment>
<feature type="domain" description="Mur ligase C-terminal" evidence="9">
    <location>
        <begin position="319"/>
        <end position="435"/>
    </location>
</feature>
<dbReference type="SUPFAM" id="SSF53623">
    <property type="entry name" value="MurD-like peptide ligases, catalytic domain"/>
    <property type="match status" value="1"/>
</dbReference>
<evidence type="ECO:0000256" key="3">
    <source>
        <dbReference type="ARBA" id="ARBA00022490"/>
    </source>
</evidence>
<protein>
    <recommendedName>
        <fullName evidence="7 8">UDP-N-acetylmuramoylalanine--D-glutamate ligase</fullName>
        <ecNumber evidence="7 8">6.3.2.9</ecNumber>
    </recommendedName>
    <alternativeName>
        <fullName evidence="7">D-glutamic acid-adding enzyme</fullName>
    </alternativeName>
    <alternativeName>
        <fullName evidence="7">UDP-N-acetylmuramoyl-L-alanyl-D-glutamate synthetase</fullName>
    </alternativeName>
</protein>
<dbReference type="NCBIfam" id="TIGR01087">
    <property type="entry name" value="murD"/>
    <property type="match status" value="1"/>
</dbReference>
<dbReference type="Pfam" id="PF21799">
    <property type="entry name" value="MurD-like_N"/>
    <property type="match status" value="1"/>
</dbReference>
<dbReference type="Gene3D" id="3.40.50.720">
    <property type="entry name" value="NAD(P)-binding Rossmann-like Domain"/>
    <property type="match status" value="1"/>
</dbReference>
<dbReference type="GO" id="GO:0009252">
    <property type="term" value="P:peptidoglycan biosynthetic process"/>
    <property type="evidence" value="ECO:0007669"/>
    <property type="project" value="UniProtKB-UniRule"/>
</dbReference>
<gene>
    <name evidence="7 11" type="primary">murD</name>
    <name evidence="11" type="ORF">H8E29_12580</name>
</gene>
<evidence type="ECO:0000313" key="11">
    <source>
        <dbReference type="EMBL" id="MBC8336096.1"/>
    </source>
</evidence>
<dbReference type="AlphaFoldDB" id="A0A8J6NIH4"/>
<evidence type="ECO:0000259" key="9">
    <source>
        <dbReference type="Pfam" id="PF02875"/>
    </source>
</evidence>
<evidence type="ECO:0000256" key="6">
    <source>
        <dbReference type="ARBA" id="ARBA00022840"/>
    </source>
</evidence>
<reference evidence="11 12" key="1">
    <citation type="submission" date="2020-08" db="EMBL/GenBank/DDBJ databases">
        <title>Bridging the membrane lipid divide: bacteria of the FCB group superphylum have the potential to synthesize archaeal ether lipids.</title>
        <authorList>
            <person name="Villanueva L."/>
            <person name="Von Meijenfeldt F.A.B."/>
            <person name="Westbye A.B."/>
            <person name="Yadav S."/>
            <person name="Hopmans E.C."/>
            <person name="Dutilh B.E."/>
            <person name="Sinninghe Damste J.S."/>
        </authorList>
    </citation>
    <scope>NUCLEOTIDE SEQUENCE [LARGE SCALE GENOMIC DNA]</scope>
    <source>
        <strain evidence="11">NIOZ-UU36</strain>
    </source>
</reference>
<feature type="domain" description="Mur ligase central" evidence="10">
    <location>
        <begin position="114"/>
        <end position="296"/>
    </location>
</feature>
<keyword evidence="7 8" id="KW-0131">Cell cycle</keyword>
<dbReference type="Pfam" id="PF08245">
    <property type="entry name" value="Mur_ligase_M"/>
    <property type="match status" value="1"/>
</dbReference>
<dbReference type="InterPro" id="IPR005762">
    <property type="entry name" value="MurD"/>
</dbReference>
<feature type="binding site" evidence="7">
    <location>
        <begin position="116"/>
        <end position="122"/>
    </location>
    <ligand>
        <name>ATP</name>
        <dbReference type="ChEBI" id="CHEBI:30616"/>
    </ligand>
</feature>